<dbReference type="GO" id="GO:0005536">
    <property type="term" value="F:D-glucose binding"/>
    <property type="evidence" value="ECO:0007669"/>
    <property type="project" value="InterPro"/>
</dbReference>
<dbReference type="GO" id="GO:0004340">
    <property type="term" value="F:glucokinase activity"/>
    <property type="evidence" value="ECO:0007669"/>
    <property type="project" value="InterPro"/>
</dbReference>
<organism evidence="5">
    <name type="scientific">Corethron hystrix</name>
    <dbReference type="NCBI Taxonomy" id="216773"/>
    <lineage>
        <taxon>Eukaryota</taxon>
        <taxon>Sar</taxon>
        <taxon>Stramenopiles</taxon>
        <taxon>Ochrophyta</taxon>
        <taxon>Bacillariophyta</taxon>
        <taxon>Coscinodiscophyceae</taxon>
        <taxon>Corethrophycidae</taxon>
        <taxon>Corethrales</taxon>
        <taxon>Corethraceae</taxon>
        <taxon>Corethron</taxon>
    </lineage>
</organism>
<keyword evidence="2" id="KW-0418">Kinase</keyword>
<evidence type="ECO:0000313" key="6">
    <source>
        <dbReference type="EMBL" id="CAD8875956.1"/>
    </source>
</evidence>
<dbReference type="InterPro" id="IPR003836">
    <property type="entry name" value="Glucokinase"/>
</dbReference>
<evidence type="ECO:0000256" key="4">
    <source>
        <dbReference type="SAM" id="Phobius"/>
    </source>
</evidence>
<evidence type="ECO:0000256" key="2">
    <source>
        <dbReference type="ARBA" id="ARBA00022777"/>
    </source>
</evidence>
<accession>A0A6U5DTA9</accession>
<keyword evidence="4" id="KW-0812">Transmembrane</keyword>
<name>A0A6U5DTA9_9STRA</name>
<feature type="transmembrane region" description="Helical" evidence="4">
    <location>
        <begin position="84"/>
        <end position="102"/>
    </location>
</feature>
<keyword evidence="1" id="KW-0808">Transferase</keyword>
<keyword evidence="4" id="KW-1133">Transmembrane helix</keyword>
<dbReference type="GO" id="GO:0006096">
    <property type="term" value="P:glycolytic process"/>
    <property type="evidence" value="ECO:0007669"/>
    <property type="project" value="InterPro"/>
</dbReference>
<evidence type="ECO:0000256" key="3">
    <source>
        <dbReference type="SAM" id="MobiDB-lite"/>
    </source>
</evidence>
<protein>
    <submittedName>
        <fullName evidence="5">Uncharacterized protein</fullName>
    </submittedName>
</protein>
<reference evidence="5" key="1">
    <citation type="submission" date="2021-01" db="EMBL/GenBank/DDBJ databases">
        <authorList>
            <person name="Corre E."/>
            <person name="Pelletier E."/>
            <person name="Niang G."/>
            <person name="Scheremetjew M."/>
            <person name="Finn R."/>
            <person name="Kale V."/>
            <person name="Holt S."/>
            <person name="Cochrane G."/>
            <person name="Meng A."/>
            <person name="Brown T."/>
            <person name="Cohen L."/>
        </authorList>
    </citation>
    <scope>NUCLEOTIDE SEQUENCE</scope>
    <source>
        <strain evidence="5">308</strain>
    </source>
</reference>
<feature type="region of interest" description="Disordered" evidence="3">
    <location>
        <begin position="56"/>
        <end position="82"/>
    </location>
</feature>
<evidence type="ECO:0000256" key="1">
    <source>
        <dbReference type="ARBA" id="ARBA00022679"/>
    </source>
</evidence>
<feature type="compositionally biased region" description="Low complexity" evidence="3">
    <location>
        <begin position="63"/>
        <end position="78"/>
    </location>
</feature>
<proteinExistence type="predicted"/>
<sequence>MHLIEGPGSPFMTAYNDKGRLSKLVKDIPVFAVMVEDLGLRGARYVAAREYSRLVDGEPGNDEAVPATAATEEASPSPKEGNPYLWAAGGAAAALALVSIFGKKR</sequence>
<dbReference type="EMBL" id="HBFR01004571">
    <property type="protein sequence ID" value="CAD8875946.1"/>
    <property type="molecule type" value="Transcribed_RNA"/>
</dbReference>
<dbReference type="Pfam" id="PF02685">
    <property type="entry name" value="Glucokinase"/>
    <property type="match status" value="1"/>
</dbReference>
<evidence type="ECO:0000313" key="5">
    <source>
        <dbReference type="EMBL" id="CAD8875946.1"/>
    </source>
</evidence>
<dbReference type="GO" id="GO:0005524">
    <property type="term" value="F:ATP binding"/>
    <property type="evidence" value="ECO:0007669"/>
    <property type="project" value="InterPro"/>
</dbReference>
<keyword evidence="4" id="KW-0472">Membrane</keyword>
<dbReference type="AlphaFoldDB" id="A0A6U5DTA9"/>
<gene>
    <name evidence="5" type="ORF">CHYS00102_LOCUS3124</name>
    <name evidence="6" type="ORF">CHYS00102_LOCUS3134</name>
</gene>
<dbReference type="EMBL" id="HBFR01004582">
    <property type="protein sequence ID" value="CAD8875956.1"/>
    <property type="molecule type" value="Transcribed_RNA"/>
</dbReference>